<dbReference type="PANTHER" id="PTHR33238">
    <property type="entry name" value="IRON (METAL) DEPENDENT REPRESSOR, DTXR FAMILY"/>
    <property type="match status" value="1"/>
</dbReference>
<dbReference type="PANTHER" id="PTHR33238:SF11">
    <property type="entry name" value="TRANSCRIPTIONAL REGULATOR MNTR"/>
    <property type="match status" value="1"/>
</dbReference>
<keyword evidence="14" id="KW-1185">Reference proteome</keyword>
<evidence type="ECO:0000256" key="8">
    <source>
        <dbReference type="ARBA" id="ARBA00023159"/>
    </source>
</evidence>
<dbReference type="InterPro" id="IPR036388">
    <property type="entry name" value="WH-like_DNA-bd_sf"/>
</dbReference>
<dbReference type="GO" id="GO:0046914">
    <property type="term" value="F:transition metal ion binding"/>
    <property type="evidence" value="ECO:0007669"/>
    <property type="project" value="InterPro"/>
</dbReference>
<keyword evidence="10" id="KW-0464">Manganese</keyword>
<feature type="domain" description="HTH dtxR-type" evidence="12">
    <location>
        <begin position="23"/>
        <end position="84"/>
    </location>
</feature>
<evidence type="ECO:0000313" key="13">
    <source>
        <dbReference type="EMBL" id="TCQ04627.1"/>
    </source>
</evidence>
<comment type="subcellular location">
    <subcellularLocation>
        <location evidence="1">Cytoplasm</location>
    </subcellularLocation>
</comment>
<keyword evidence="5" id="KW-0678">Repressor</keyword>
<evidence type="ECO:0000256" key="11">
    <source>
        <dbReference type="ARBA" id="ARBA00032593"/>
    </source>
</evidence>
<sequence>MKNKEKYTTVRGYELQKRDNKQLTDSMEDYMEMIYRQCLEDNYTRINTLSKELNVKASSASKMVQKLTHLGLLNYEKYGIIRLTEKGKSVGEFLLYRHNTIKDFLMLLNTNMNLLSQTEALEHSIDFDTLKKIDLLIHFFQDDPELQKRLQDYLK</sequence>
<dbReference type="GO" id="GO:0046983">
    <property type="term" value="F:protein dimerization activity"/>
    <property type="evidence" value="ECO:0007669"/>
    <property type="project" value="InterPro"/>
</dbReference>
<dbReference type="Gene3D" id="1.10.60.10">
    <property type="entry name" value="Iron dependent repressor, metal binding and dimerisation domain"/>
    <property type="match status" value="1"/>
</dbReference>
<dbReference type="Gene3D" id="1.10.10.10">
    <property type="entry name" value="Winged helix-like DNA-binding domain superfamily/Winged helix DNA-binding domain"/>
    <property type="match status" value="1"/>
</dbReference>
<keyword evidence="7" id="KW-0238">DNA-binding</keyword>
<evidence type="ECO:0000256" key="1">
    <source>
        <dbReference type="ARBA" id="ARBA00004496"/>
    </source>
</evidence>
<dbReference type="InterPro" id="IPR022687">
    <property type="entry name" value="HTH_DTXR"/>
</dbReference>
<keyword evidence="6" id="KW-0805">Transcription regulation</keyword>
<dbReference type="InterPro" id="IPR001367">
    <property type="entry name" value="Fe_dep_repressor"/>
</dbReference>
<dbReference type="InterPro" id="IPR050536">
    <property type="entry name" value="DtxR_MntR_Metal-Reg"/>
</dbReference>
<dbReference type="GO" id="GO:0003700">
    <property type="term" value="F:DNA-binding transcription factor activity"/>
    <property type="evidence" value="ECO:0007669"/>
    <property type="project" value="InterPro"/>
</dbReference>
<evidence type="ECO:0000256" key="10">
    <source>
        <dbReference type="ARBA" id="ARBA00023211"/>
    </source>
</evidence>
<dbReference type="Pfam" id="PF01325">
    <property type="entry name" value="Fe_dep_repress"/>
    <property type="match status" value="1"/>
</dbReference>
<evidence type="ECO:0000256" key="3">
    <source>
        <dbReference type="ARBA" id="ARBA00011738"/>
    </source>
</evidence>
<dbReference type="GO" id="GO:0005737">
    <property type="term" value="C:cytoplasm"/>
    <property type="evidence" value="ECO:0007669"/>
    <property type="project" value="UniProtKB-SubCell"/>
</dbReference>
<dbReference type="OrthoDB" id="9791355at2"/>
<gene>
    <name evidence="13" type="ORF">EDD79_100630</name>
</gene>
<dbReference type="EMBL" id="SLYC01000006">
    <property type="protein sequence ID" value="TCQ04627.1"/>
    <property type="molecule type" value="Genomic_DNA"/>
</dbReference>
<evidence type="ECO:0000256" key="2">
    <source>
        <dbReference type="ARBA" id="ARBA00007871"/>
    </source>
</evidence>
<comment type="caution">
    <text evidence="13">The sequence shown here is derived from an EMBL/GenBank/DDBJ whole genome shotgun (WGS) entry which is preliminary data.</text>
</comment>
<proteinExistence type="inferred from homology"/>
<dbReference type="SUPFAM" id="SSF47979">
    <property type="entry name" value="Iron-dependent repressor protein, dimerization domain"/>
    <property type="match status" value="1"/>
</dbReference>
<dbReference type="InterPro" id="IPR036421">
    <property type="entry name" value="Fe_dep_repressor_sf"/>
</dbReference>
<dbReference type="SUPFAM" id="SSF46785">
    <property type="entry name" value="Winged helix' DNA-binding domain"/>
    <property type="match status" value="1"/>
</dbReference>
<dbReference type="GO" id="GO:0003677">
    <property type="term" value="F:DNA binding"/>
    <property type="evidence" value="ECO:0007669"/>
    <property type="project" value="UniProtKB-KW"/>
</dbReference>
<name>A0A4R2TPI5_9FIRM</name>
<dbReference type="AlphaFoldDB" id="A0A4R2TPI5"/>
<evidence type="ECO:0000256" key="9">
    <source>
        <dbReference type="ARBA" id="ARBA00023163"/>
    </source>
</evidence>
<evidence type="ECO:0000313" key="14">
    <source>
        <dbReference type="Proteomes" id="UP000295504"/>
    </source>
</evidence>
<reference evidence="13 14" key="1">
    <citation type="submission" date="2019-03" db="EMBL/GenBank/DDBJ databases">
        <title>Genomic Encyclopedia of Type Strains, Phase IV (KMG-IV): sequencing the most valuable type-strain genomes for metagenomic binning, comparative biology and taxonomic classification.</title>
        <authorList>
            <person name="Goeker M."/>
        </authorList>
    </citation>
    <scope>NUCLEOTIDE SEQUENCE [LARGE SCALE GENOMIC DNA]</scope>
    <source>
        <strain evidence="13 14">DSM 100013</strain>
    </source>
</reference>
<dbReference type="RefSeq" id="WP_132847763.1">
    <property type="nucleotide sequence ID" value="NZ_CP058648.1"/>
</dbReference>
<evidence type="ECO:0000259" key="12">
    <source>
        <dbReference type="PROSITE" id="PS50944"/>
    </source>
</evidence>
<comment type="similarity">
    <text evidence="2">Belongs to the DtxR/MntR family.</text>
</comment>
<dbReference type="Pfam" id="PF02742">
    <property type="entry name" value="Fe_dep_repr_C"/>
    <property type="match status" value="1"/>
</dbReference>
<keyword evidence="8" id="KW-0010">Activator</keyword>
<evidence type="ECO:0000256" key="7">
    <source>
        <dbReference type="ARBA" id="ARBA00023125"/>
    </source>
</evidence>
<organism evidence="13 14">
    <name type="scientific">Serpentinicella alkaliphila</name>
    <dbReference type="NCBI Taxonomy" id="1734049"/>
    <lineage>
        <taxon>Bacteria</taxon>
        <taxon>Bacillati</taxon>
        <taxon>Bacillota</taxon>
        <taxon>Clostridia</taxon>
        <taxon>Peptostreptococcales</taxon>
        <taxon>Natronincolaceae</taxon>
        <taxon>Serpentinicella</taxon>
    </lineage>
</organism>
<dbReference type="InterPro" id="IPR036390">
    <property type="entry name" value="WH_DNA-bd_sf"/>
</dbReference>
<dbReference type="PROSITE" id="PS50944">
    <property type="entry name" value="HTH_DTXR"/>
    <property type="match status" value="1"/>
</dbReference>
<keyword evidence="9" id="KW-0804">Transcription</keyword>
<dbReference type="Proteomes" id="UP000295504">
    <property type="component" value="Unassembled WGS sequence"/>
</dbReference>
<keyword evidence="4" id="KW-0963">Cytoplasm</keyword>
<dbReference type="SMART" id="SM00529">
    <property type="entry name" value="HTH_DTXR"/>
    <property type="match status" value="1"/>
</dbReference>
<evidence type="ECO:0000256" key="4">
    <source>
        <dbReference type="ARBA" id="ARBA00022490"/>
    </source>
</evidence>
<accession>A0A4R2TPI5</accession>
<evidence type="ECO:0000256" key="5">
    <source>
        <dbReference type="ARBA" id="ARBA00022491"/>
    </source>
</evidence>
<comment type="subunit">
    <text evidence="3">Homodimer.</text>
</comment>
<protein>
    <recommendedName>
        <fullName evidence="11">Manganese transport regulator</fullName>
    </recommendedName>
</protein>
<dbReference type="InterPro" id="IPR022689">
    <property type="entry name" value="Iron_dep_repressor"/>
</dbReference>
<evidence type="ECO:0000256" key="6">
    <source>
        <dbReference type="ARBA" id="ARBA00023015"/>
    </source>
</evidence>